<comment type="subcellular location">
    <subcellularLocation>
        <location evidence="1">Cytoplasm</location>
    </subcellularLocation>
</comment>
<organism evidence="11 12">
    <name type="scientific">Rhizobium straminoryzae</name>
    <dbReference type="NCBI Taxonomy" id="1387186"/>
    <lineage>
        <taxon>Bacteria</taxon>
        <taxon>Pseudomonadati</taxon>
        <taxon>Pseudomonadota</taxon>
        <taxon>Alphaproteobacteria</taxon>
        <taxon>Hyphomicrobiales</taxon>
        <taxon>Rhizobiaceae</taxon>
        <taxon>Rhizobium/Agrobacterium group</taxon>
        <taxon>Rhizobium</taxon>
    </lineage>
</organism>
<accession>A0A549THA3</accession>
<evidence type="ECO:0000256" key="1">
    <source>
        <dbReference type="ARBA" id="ARBA00004496"/>
    </source>
</evidence>
<evidence type="ECO:0000256" key="4">
    <source>
        <dbReference type="ARBA" id="ARBA00022737"/>
    </source>
</evidence>
<dbReference type="GO" id="GO:0004792">
    <property type="term" value="F:thiosulfate-cyanide sulfurtransferase activity"/>
    <property type="evidence" value="ECO:0007669"/>
    <property type="project" value="InterPro"/>
</dbReference>
<comment type="catalytic activity">
    <reaction evidence="5">
        <text>2-oxo-3-sulfanylpropanoate + [thioredoxin]-dithiol = [thioredoxin]-disulfide + hydrogen sulfide + pyruvate + H(+)</text>
        <dbReference type="Rhea" id="RHEA:21740"/>
        <dbReference type="Rhea" id="RHEA-COMP:10698"/>
        <dbReference type="Rhea" id="RHEA-COMP:10700"/>
        <dbReference type="ChEBI" id="CHEBI:15361"/>
        <dbReference type="ChEBI" id="CHEBI:15378"/>
        <dbReference type="ChEBI" id="CHEBI:29919"/>
        <dbReference type="ChEBI" id="CHEBI:29950"/>
        <dbReference type="ChEBI" id="CHEBI:50058"/>
        <dbReference type="ChEBI" id="CHEBI:57678"/>
        <dbReference type="EC" id="2.8.1.2"/>
    </reaction>
    <physiologicalReaction direction="left-to-right" evidence="5">
        <dbReference type="Rhea" id="RHEA:21741"/>
    </physiologicalReaction>
</comment>
<feature type="region of interest" description="Disordered" evidence="9">
    <location>
        <begin position="282"/>
        <end position="305"/>
    </location>
</feature>
<evidence type="ECO:0000256" key="7">
    <source>
        <dbReference type="ARBA" id="ARBA00070833"/>
    </source>
</evidence>
<dbReference type="Gene3D" id="3.40.250.10">
    <property type="entry name" value="Rhodanese-like domain"/>
    <property type="match status" value="2"/>
</dbReference>
<dbReference type="NCBIfam" id="NF008557">
    <property type="entry name" value="PRK11493.1"/>
    <property type="match status" value="1"/>
</dbReference>
<dbReference type="EMBL" id="VJMG01000006">
    <property type="protein sequence ID" value="TRL42307.1"/>
    <property type="molecule type" value="Genomic_DNA"/>
</dbReference>
<dbReference type="PROSITE" id="PS00380">
    <property type="entry name" value="RHODANESE_1"/>
    <property type="match status" value="1"/>
</dbReference>
<sequence>MSISLPGPLVSTRWLADHLGTDNLVLLDGSYKLPGATPTATEDYARQHIPGARFFDIDRIAASGSSLPHMLPDAAEFEAVAGKLGVGNDTLVVIYDTHGLMSAPRVWWTWRVFGHDKVAILDGGLKRWLAEGRAVTTEVPAPRPASFTARFRADLLRDKSALLTNLTTQAEQVIDARSAPRFEGTEAEVRPGLRAGHIPGSRNLPFTTLSNPVTGEVLSPDAIRAAFLSAGVDLDQPVVASCGSGVTAGVLLFGLHLIGKEDTALYDGSWAEWGIPGDTPIATGPAEHMANPPPIRAFDSPVAAK</sequence>
<evidence type="ECO:0000259" key="10">
    <source>
        <dbReference type="PROSITE" id="PS50206"/>
    </source>
</evidence>
<dbReference type="EC" id="2.8.1.2" evidence="6"/>
<keyword evidence="4" id="KW-0677">Repeat</keyword>
<evidence type="ECO:0000256" key="8">
    <source>
        <dbReference type="ARBA" id="ARBA00078354"/>
    </source>
</evidence>
<dbReference type="Pfam" id="PF00581">
    <property type="entry name" value="Rhodanese"/>
    <property type="match status" value="2"/>
</dbReference>
<dbReference type="SUPFAM" id="SSF52821">
    <property type="entry name" value="Rhodanese/Cell cycle control phosphatase"/>
    <property type="match status" value="2"/>
</dbReference>
<dbReference type="FunFam" id="3.40.250.10:FF:000001">
    <property type="entry name" value="Sulfurtransferase"/>
    <property type="match status" value="1"/>
</dbReference>
<reference evidence="11 12" key="1">
    <citation type="submission" date="2019-07" db="EMBL/GenBank/DDBJ databases">
        <title>Ln-dependent methylotrophs.</title>
        <authorList>
            <person name="Tani A."/>
        </authorList>
    </citation>
    <scope>NUCLEOTIDE SEQUENCE [LARGE SCALE GENOMIC DNA]</scope>
    <source>
        <strain evidence="11 12">SM12</strain>
    </source>
</reference>
<keyword evidence="11" id="KW-0670">Pyruvate</keyword>
<dbReference type="AlphaFoldDB" id="A0A549THA3"/>
<dbReference type="InterPro" id="IPR045078">
    <property type="entry name" value="TST/MPST-like"/>
</dbReference>
<keyword evidence="12" id="KW-1185">Reference proteome</keyword>
<evidence type="ECO:0000313" key="12">
    <source>
        <dbReference type="Proteomes" id="UP000316801"/>
    </source>
</evidence>
<dbReference type="CDD" id="cd01448">
    <property type="entry name" value="TST_Repeat_1"/>
    <property type="match status" value="1"/>
</dbReference>
<comment type="caution">
    <text evidence="11">The sequence shown here is derived from an EMBL/GenBank/DDBJ whole genome shotgun (WGS) entry which is preliminary data.</text>
</comment>
<dbReference type="PANTHER" id="PTHR11364:SF27">
    <property type="entry name" value="SULFURTRANSFERASE"/>
    <property type="match status" value="1"/>
</dbReference>
<proteinExistence type="predicted"/>
<evidence type="ECO:0000256" key="2">
    <source>
        <dbReference type="ARBA" id="ARBA00022490"/>
    </source>
</evidence>
<keyword evidence="3 11" id="KW-0808">Transferase</keyword>
<keyword evidence="2" id="KW-0963">Cytoplasm</keyword>
<dbReference type="FunFam" id="3.40.250.10:FF:000015">
    <property type="entry name" value="Sulfurtransferase"/>
    <property type="match status" value="1"/>
</dbReference>
<dbReference type="Proteomes" id="UP000316801">
    <property type="component" value="Unassembled WGS sequence"/>
</dbReference>
<dbReference type="SMART" id="SM00450">
    <property type="entry name" value="RHOD"/>
    <property type="match status" value="2"/>
</dbReference>
<evidence type="ECO:0000256" key="9">
    <source>
        <dbReference type="SAM" id="MobiDB-lite"/>
    </source>
</evidence>
<gene>
    <name evidence="11" type="primary">sseA</name>
    <name evidence="11" type="ORF">FNA46_02225</name>
</gene>
<feature type="domain" description="Rhodanese" evidence="10">
    <location>
        <begin position="167"/>
        <end position="282"/>
    </location>
</feature>
<feature type="domain" description="Rhodanese" evidence="10">
    <location>
        <begin position="20"/>
        <end position="137"/>
    </location>
</feature>
<evidence type="ECO:0000256" key="5">
    <source>
        <dbReference type="ARBA" id="ARBA00051793"/>
    </source>
</evidence>
<dbReference type="CDD" id="cd01449">
    <property type="entry name" value="TST_Repeat_2"/>
    <property type="match status" value="1"/>
</dbReference>
<dbReference type="InterPro" id="IPR001307">
    <property type="entry name" value="Thiosulphate_STrfase_CS"/>
</dbReference>
<dbReference type="InterPro" id="IPR036873">
    <property type="entry name" value="Rhodanese-like_dom_sf"/>
</dbReference>
<dbReference type="PROSITE" id="PS50206">
    <property type="entry name" value="RHODANESE_3"/>
    <property type="match status" value="2"/>
</dbReference>
<protein>
    <recommendedName>
        <fullName evidence="7">3-mercaptopyruvate sulfurtransferase</fullName>
        <ecNumber evidence="6">2.8.1.2</ecNumber>
    </recommendedName>
    <alternativeName>
        <fullName evidence="8">Rhodanese-like protein</fullName>
    </alternativeName>
</protein>
<evidence type="ECO:0000256" key="6">
    <source>
        <dbReference type="ARBA" id="ARBA00066832"/>
    </source>
</evidence>
<dbReference type="GO" id="GO:0016784">
    <property type="term" value="F:3-mercaptopyruvate sulfurtransferase activity"/>
    <property type="evidence" value="ECO:0007669"/>
    <property type="project" value="UniProtKB-EC"/>
</dbReference>
<dbReference type="RefSeq" id="WP_142880713.1">
    <property type="nucleotide sequence ID" value="NZ_VJMG01000006.1"/>
</dbReference>
<dbReference type="PANTHER" id="PTHR11364">
    <property type="entry name" value="THIOSULFATE SULFERTANSFERASE"/>
    <property type="match status" value="1"/>
</dbReference>
<evidence type="ECO:0000313" key="11">
    <source>
        <dbReference type="EMBL" id="TRL42307.1"/>
    </source>
</evidence>
<evidence type="ECO:0000256" key="3">
    <source>
        <dbReference type="ARBA" id="ARBA00022679"/>
    </source>
</evidence>
<name>A0A549THA3_9HYPH</name>
<dbReference type="GO" id="GO:0005737">
    <property type="term" value="C:cytoplasm"/>
    <property type="evidence" value="ECO:0007669"/>
    <property type="project" value="UniProtKB-SubCell"/>
</dbReference>
<dbReference type="InterPro" id="IPR001763">
    <property type="entry name" value="Rhodanese-like_dom"/>
</dbReference>